<evidence type="ECO:0000313" key="3">
    <source>
        <dbReference type="EMBL" id="TEB44838.1"/>
    </source>
</evidence>
<dbReference type="Proteomes" id="UP000298340">
    <property type="component" value="Unassembled WGS sequence"/>
</dbReference>
<protein>
    <submittedName>
        <fullName evidence="3">Alpha/beta fold hydrolase</fullName>
    </submittedName>
    <submittedName>
        <fullName evidence="2">Alpha/beta hydrolase family protein</fullName>
    </submittedName>
</protein>
<dbReference type="Pfam" id="PF00561">
    <property type="entry name" value="Abhydrolase_1"/>
    <property type="match status" value="1"/>
</dbReference>
<dbReference type="InterPro" id="IPR029058">
    <property type="entry name" value="AB_hydrolase_fold"/>
</dbReference>
<dbReference type="OrthoDB" id="135231at2"/>
<dbReference type="GO" id="GO:0016787">
    <property type="term" value="F:hydrolase activity"/>
    <property type="evidence" value="ECO:0007669"/>
    <property type="project" value="UniProtKB-KW"/>
</dbReference>
<reference evidence="3 5" key="2">
    <citation type="journal article" date="2018" name="Syst. Appl. Microbiol.">
        <title>Flavobacterium circumlabens sp. nov. and Flavobacterium cupreum sp. nov., two psychrotrophic species isolated from Antarctic environmental samples.</title>
        <authorList>
            <person name="Kralova S."/>
            <person name="Busse H.J."/>
            <person name="Svec P."/>
            <person name="Maslanova I."/>
            <person name="Stankova E."/>
            <person name="Bartak M."/>
            <person name="Sedlacek I."/>
        </authorList>
    </citation>
    <scope>NUCLEOTIDE SEQUENCE [LARGE SCALE GENOMIC DNA]</scope>
    <source>
        <strain evidence="3 5">CCM 8828</strain>
    </source>
</reference>
<evidence type="ECO:0000313" key="2">
    <source>
        <dbReference type="EMBL" id="TCN59546.1"/>
    </source>
</evidence>
<proteinExistence type="predicted"/>
<reference evidence="2 4" key="1">
    <citation type="journal article" date="2015" name="Stand. Genomic Sci.">
        <title>Genomic Encyclopedia of Bacterial and Archaeal Type Strains, Phase III: the genomes of soil and plant-associated and newly described type strains.</title>
        <authorList>
            <person name="Whitman W.B."/>
            <person name="Woyke T."/>
            <person name="Klenk H.P."/>
            <person name="Zhou Y."/>
            <person name="Lilburn T.G."/>
            <person name="Beck B.J."/>
            <person name="De Vos P."/>
            <person name="Vandamme P."/>
            <person name="Eisen J.A."/>
            <person name="Garrity G."/>
            <person name="Hugenholtz P."/>
            <person name="Kyrpides N.C."/>
        </authorList>
    </citation>
    <scope>NUCLEOTIDE SEQUENCE [LARGE SCALE GENOMIC DNA]</scope>
    <source>
        <strain evidence="2 4">P5626</strain>
    </source>
</reference>
<comment type="caution">
    <text evidence="3">The sequence shown here is derived from an EMBL/GenBank/DDBJ whole genome shotgun (WGS) entry which is preliminary data.</text>
</comment>
<feature type="domain" description="AB hydrolase-1" evidence="1">
    <location>
        <begin position="56"/>
        <end position="164"/>
    </location>
</feature>
<dbReference type="EMBL" id="SLWA01000002">
    <property type="protein sequence ID" value="TCN59546.1"/>
    <property type="molecule type" value="Genomic_DNA"/>
</dbReference>
<sequence length="286" mass="31759">MFKASSNLFKTLLIIAIFFISCSKDDENAAGYSESFVNLNTHKLRAYNVNIKSKYLVVCESGLGDGHESWMPSGKKSELVNLSSAINSDILIYDRGGYDKSGIDNEPRNINTLRRELEAVIAQYADGRKIVLVGHSLGGMIVRDYAIKNPDKTAAILFIDPMHEKYNNPDAGNILYDAMVKAYGINYGPTRETKEIAVDIAYGASLPVLPNVPVVVLTSMKLDKNNNAADEINKLNREKWFQAHEELGNGLTDFTHIATVKSGHYIHHEEPALVIDNIKFLLSKLP</sequence>
<dbReference type="Proteomes" id="UP000295270">
    <property type="component" value="Unassembled WGS sequence"/>
</dbReference>
<keyword evidence="4" id="KW-1185">Reference proteome</keyword>
<dbReference type="EMBL" id="QWDN01000002">
    <property type="protein sequence ID" value="TEB44838.1"/>
    <property type="molecule type" value="Genomic_DNA"/>
</dbReference>
<dbReference type="InterPro" id="IPR000073">
    <property type="entry name" value="AB_hydrolase_1"/>
</dbReference>
<dbReference type="RefSeq" id="WP_132033418.1">
    <property type="nucleotide sequence ID" value="NZ_QWDN01000002.1"/>
</dbReference>
<keyword evidence="3" id="KW-0378">Hydrolase</keyword>
<accession>A0A4Y7UG10</accession>
<dbReference type="PROSITE" id="PS51257">
    <property type="entry name" value="PROKAR_LIPOPROTEIN"/>
    <property type="match status" value="1"/>
</dbReference>
<evidence type="ECO:0000313" key="4">
    <source>
        <dbReference type="Proteomes" id="UP000295270"/>
    </source>
</evidence>
<evidence type="ECO:0000259" key="1">
    <source>
        <dbReference type="Pfam" id="PF00561"/>
    </source>
</evidence>
<dbReference type="SUPFAM" id="SSF53474">
    <property type="entry name" value="alpha/beta-Hydrolases"/>
    <property type="match status" value="1"/>
</dbReference>
<organism evidence="3 5">
    <name type="scientific">Flavobacterium circumlabens</name>
    <dbReference type="NCBI Taxonomy" id="2133765"/>
    <lineage>
        <taxon>Bacteria</taxon>
        <taxon>Pseudomonadati</taxon>
        <taxon>Bacteroidota</taxon>
        <taxon>Flavobacteriia</taxon>
        <taxon>Flavobacteriales</taxon>
        <taxon>Flavobacteriaceae</taxon>
        <taxon>Flavobacterium</taxon>
    </lineage>
</organism>
<dbReference type="AlphaFoldDB" id="A0A4Y7UG10"/>
<gene>
    <name evidence="3" type="ORF">D0809_06480</name>
    <name evidence="2" type="ORF">EV142_102164</name>
</gene>
<evidence type="ECO:0000313" key="5">
    <source>
        <dbReference type="Proteomes" id="UP000298340"/>
    </source>
</evidence>
<reference evidence="2" key="3">
    <citation type="submission" date="2019-03" db="EMBL/GenBank/DDBJ databases">
        <authorList>
            <person name="Whitman W."/>
            <person name="Huntemann M."/>
            <person name="Clum A."/>
            <person name="Pillay M."/>
            <person name="Palaniappan K."/>
            <person name="Varghese N."/>
            <person name="Mikhailova N."/>
            <person name="Stamatis D."/>
            <person name="Reddy T."/>
            <person name="Daum C."/>
            <person name="Shapiro N."/>
            <person name="Ivanova N."/>
            <person name="Kyrpides N."/>
            <person name="Woyke T."/>
        </authorList>
    </citation>
    <scope>NUCLEOTIDE SEQUENCE</scope>
    <source>
        <strain evidence="2">P5626</strain>
    </source>
</reference>
<name>A0A4Y7UG10_9FLAO</name>
<dbReference type="Gene3D" id="3.40.50.1820">
    <property type="entry name" value="alpha/beta hydrolase"/>
    <property type="match status" value="1"/>
</dbReference>